<dbReference type="Gene3D" id="1.10.287.3990">
    <property type="match status" value="1"/>
</dbReference>
<dbReference type="Pfam" id="PF13519">
    <property type="entry name" value="VWA_2"/>
    <property type="match status" value="1"/>
</dbReference>
<organism evidence="4 5">
    <name type="scientific">Phyllotreta striolata</name>
    <name type="common">Striped flea beetle</name>
    <name type="synonym">Crioceris striolata</name>
    <dbReference type="NCBI Taxonomy" id="444603"/>
    <lineage>
        <taxon>Eukaryota</taxon>
        <taxon>Metazoa</taxon>
        <taxon>Ecdysozoa</taxon>
        <taxon>Arthropoda</taxon>
        <taxon>Hexapoda</taxon>
        <taxon>Insecta</taxon>
        <taxon>Pterygota</taxon>
        <taxon>Neoptera</taxon>
        <taxon>Endopterygota</taxon>
        <taxon>Coleoptera</taxon>
        <taxon>Polyphaga</taxon>
        <taxon>Cucujiformia</taxon>
        <taxon>Chrysomeloidea</taxon>
        <taxon>Chrysomelidae</taxon>
        <taxon>Galerucinae</taxon>
        <taxon>Alticini</taxon>
        <taxon>Phyllotreta</taxon>
    </lineage>
</organism>
<feature type="domain" description="VWFA" evidence="3">
    <location>
        <begin position="6"/>
        <end position="113"/>
    </location>
</feature>
<dbReference type="PANTHER" id="PTHR10223:SF0">
    <property type="entry name" value="26S PROTEASOME NON-ATPASE REGULATORY SUBUNIT 4"/>
    <property type="match status" value="1"/>
</dbReference>
<dbReference type="AlphaFoldDB" id="A0A9N9TRI4"/>
<keyword evidence="5" id="KW-1185">Reference proteome</keyword>
<accession>A0A9N9TRI4</accession>
<evidence type="ECO:0000313" key="5">
    <source>
        <dbReference type="Proteomes" id="UP001153712"/>
    </source>
</evidence>
<dbReference type="InterPro" id="IPR027040">
    <property type="entry name" value="PSMD4"/>
</dbReference>
<dbReference type="GO" id="GO:0043161">
    <property type="term" value="P:proteasome-mediated ubiquitin-dependent protein catabolic process"/>
    <property type="evidence" value="ECO:0007669"/>
    <property type="project" value="TreeGrafter"/>
</dbReference>
<evidence type="ECO:0000256" key="2">
    <source>
        <dbReference type="SAM" id="MobiDB-lite"/>
    </source>
</evidence>
<gene>
    <name evidence="4" type="ORF">PHYEVI_LOCUS6212</name>
</gene>
<dbReference type="PANTHER" id="PTHR10223">
    <property type="entry name" value="26S PROTEASOME NON-ATPASE REGULATORY SUBUNIT 4"/>
    <property type="match status" value="1"/>
</dbReference>
<evidence type="ECO:0000259" key="3">
    <source>
        <dbReference type="Pfam" id="PF13519"/>
    </source>
</evidence>
<dbReference type="Gene3D" id="3.40.50.410">
    <property type="entry name" value="von Willebrand factor, type A domain"/>
    <property type="match status" value="1"/>
</dbReference>
<protein>
    <recommendedName>
        <fullName evidence="1">26S proteasome non-ATPase regulatory subunit 4</fullName>
    </recommendedName>
</protein>
<proteinExistence type="predicted"/>
<name>A0A9N9TRI4_PHYSR</name>
<dbReference type="GO" id="GO:0005634">
    <property type="term" value="C:nucleus"/>
    <property type="evidence" value="ECO:0007669"/>
    <property type="project" value="TreeGrafter"/>
</dbReference>
<dbReference type="SUPFAM" id="SSF53300">
    <property type="entry name" value="vWA-like"/>
    <property type="match status" value="1"/>
</dbReference>
<dbReference type="OrthoDB" id="1731724at2759"/>
<dbReference type="FunFam" id="3.40.50.410:FF:000005">
    <property type="entry name" value="26S proteasome non-ATPase regulatory subunit 4"/>
    <property type="match status" value="1"/>
</dbReference>
<dbReference type="GO" id="GO:0031593">
    <property type="term" value="F:polyubiquitin modification-dependent protein binding"/>
    <property type="evidence" value="ECO:0007669"/>
    <property type="project" value="TreeGrafter"/>
</dbReference>
<evidence type="ECO:0000256" key="1">
    <source>
        <dbReference type="ARBA" id="ARBA00014934"/>
    </source>
</evidence>
<dbReference type="Proteomes" id="UP001153712">
    <property type="component" value="Chromosome 3"/>
</dbReference>
<dbReference type="EMBL" id="OU900096">
    <property type="protein sequence ID" value="CAG9859849.1"/>
    <property type="molecule type" value="Genomic_DNA"/>
</dbReference>
<sequence length="347" mass="39339">MVLESTMVCIDDSDFMRNEDFSPNRLYFQRYAVAELCRSKARSHPENDVGLLTLASGEVLATLTNDIGHIMIKLYKVQPNGEIKLIHGLKLAHFALKHREGKHHKMRIVLFVGSPIENEEEELVAIAKKLRKEKVNVDVVAFGEEATNFNKLETFVNYVNGKEGNSSHLLMLPTGLSATDVLMSSPIMIGEDTMQPHRYEFDDPEEDPDLAMALLISMQEFRQREEEEEGKVFTSNENVPEENQLISLPNATNVAEQPEWDLQKLSTEKEINAFSSNGNDFATYSIETLEEIELLKALLESVPSSDPNTVAVIQVLDEMIRVLKEKQRTDEEGKNNKENDDDDENKL</sequence>
<feature type="compositionally biased region" description="Basic and acidic residues" evidence="2">
    <location>
        <begin position="325"/>
        <end position="338"/>
    </location>
</feature>
<evidence type="ECO:0000313" key="4">
    <source>
        <dbReference type="EMBL" id="CAG9859849.1"/>
    </source>
</evidence>
<dbReference type="InterPro" id="IPR002035">
    <property type="entry name" value="VWF_A"/>
</dbReference>
<feature type="region of interest" description="Disordered" evidence="2">
    <location>
        <begin position="325"/>
        <end position="347"/>
    </location>
</feature>
<dbReference type="GO" id="GO:0005829">
    <property type="term" value="C:cytosol"/>
    <property type="evidence" value="ECO:0007669"/>
    <property type="project" value="TreeGrafter"/>
</dbReference>
<dbReference type="GO" id="GO:0008540">
    <property type="term" value="C:proteasome regulatory particle, base subcomplex"/>
    <property type="evidence" value="ECO:0007669"/>
    <property type="project" value="TreeGrafter"/>
</dbReference>
<reference evidence="4" key="1">
    <citation type="submission" date="2022-01" db="EMBL/GenBank/DDBJ databases">
        <authorList>
            <person name="King R."/>
        </authorList>
    </citation>
    <scope>NUCLEOTIDE SEQUENCE</scope>
</reference>
<dbReference type="InterPro" id="IPR036465">
    <property type="entry name" value="vWFA_dom_sf"/>
</dbReference>